<evidence type="ECO:0008006" key="3">
    <source>
        <dbReference type="Google" id="ProtNLM"/>
    </source>
</evidence>
<dbReference type="SUPFAM" id="SSF55811">
    <property type="entry name" value="Nudix"/>
    <property type="match status" value="1"/>
</dbReference>
<name>A0ABM8BUR4_9MOLU</name>
<keyword evidence="2" id="KW-1185">Reference proteome</keyword>
<evidence type="ECO:0000313" key="2">
    <source>
        <dbReference type="Proteomes" id="UP001163387"/>
    </source>
</evidence>
<reference evidence="1 2" key="1">
    <citation type="journal article" date="2022" name="Front. Microbiol.">
        <title>Male-killing mechanisms vary between Spiroplasma species.</title>
        <authorList>
            <person name="Arai H."/>
            <person name="Inoue M."/>
            <person name="Kageyama D."/>
        </authorList>
    </citation>
    <scope>NUCLEOTIDE SEQUENCE [LARGE SCALE GENOMIC DNA]</scope>
    <source>
        <strain evidence="2">sHm</strain>
    </source>
</reference>
<dbReference type="Gene3D" id="3.90.79.10">
    <property type="entry name" value="Nucleoside Triphosphate Pyrophosphohydrolase"/>
    <property type="match status" value="1"/>
</dbReference>
<dbReference type="EMBL" id="AP026933">
    <property type="protein sequence ID" value="BDT03614.1"/>
    <property type="molecule type" value="Genomic_DNA"/>
</dbReference>
<organism evidence="1 2">
    <name type="scientific">Spiroplasma ixodetis</name>
    <dbReference type="NCBI Taxonomy" id="2141"/>
    <lineage>
        <taxon>Bacteria</taxon>
        <taxon>Bacillati</taxon>
        <taxon>Mycoplasmatota</taxon>
        <taxon>Mollicutes</taxon>
        <taxon>Entomoplasmatales</taxon>
        <taxon>Spiroplasmataceae</taxon>
        <taxon>Spiroplasma</taxon>
    </lineage>
</organism>
<dbReference type="InterPro" id="IPR015797">
    <property type="entry name" value="NUDIX_hydrolase-like_dom_sf"/>
</dbReference>
<accession>A0ABM8BUR4</accession>
<sequence>MNPEFLKLIKKDFMYGVEEPWCNNQGVAILPYVLKDNQYYFLLLTNENNPLFKDKKISKYSTITGGLENLDPYQTVINEMLEETGINVKNDKSKIYYLGKHYANKSSTKLWYFFAINLTNLNLDLNAIYKGKGDGTKAEEVISAEFVNYKDLNKSNDALCLVNKEKFFFISKEKEDLKEKIENEEKELFAYNIFEFIFNDFNDKNPLKSYESFNAMTKNWNNHVDKRLSSIDKSWMIFDSSSEKAQNFKRKAEKNIIEEAIMKWVEEHDDEKYSLEEIQNGKWWNEVSNEQWNDWNDKLNNKIKKNR</sequence>
<gene>
    <name evidence="1" type="ORF">SHM_12600</name>
</gene>
<proteinExistence type="predicted"/>
<dbReference type="RefSeq" id="WP_281749529.1">
    <property type="nucleotide sequence ID" value="NZ_AP026933.1"/>
</dbReference>
<protein>
    <recommendedName>
        <fullName evidence="3">Nudix hydrolase domain-containing protein</fullName>
    </recommendedName>
</protein>
<evidence type="ECO:0000313" key="1">
    <source>
        <dbReference type="EMBL" id="BDT03614.1"/>
    </source>
</evidence>
<dbReference type="Proteomes" id="UP001163387">
    <property type="component" value="Chromosome"/>
</dbReference>